<gene>
    <name evidence="2" type="ORF">Pfra01_001680000</name>
</gene>
<accession>A0A9W6XUL7</accession>
<dbReference type="Proteomes" id="UP001165121">
    <property type="component" value="Unassembled WGS sequence"/>
</dbReference>
<protein>
    <submittedName>
        <fullName evidence="2">Unnamed protein product</fullName>
    </submittedName>
</protein>
<feature type="compositionally biased region" description="Acidic residues" evidence="1">
    <location>
        <begin position="25"/>
        <end position="36"/>
    </location>
</feature>
<name>A0A9W6XUL7_9STRA</name>
<keyword evidence="3" id="KW-1185">Reference proteome</keyword>
<evidence type="ECO:0000313" key="3">
    <source>
        <dbReference type="Proteomes" id="UP001165121"/>
    </source>
</evidence>
<dbReference type="AlphaFoldDB" id="A0A9W6XUL7"/>
<feature type="compositionally biased region" description="Basic and acidic residues" evidence="1">
    <location>
        <begin position="80"/>
        <end position="102"/>
    </location>
</feature>
<feature type="region of interest" description="Disordered" evidence="1">
    <location>
        <begin position="80"/>
        <end position="120"/>
    </location>
</feature>
<dbReference type="EMBL" id="BSXT01001911">
    <property type="protein sequence ID" value="GMF46066.1"/>
    <property type="molecule type" value="Genomic_DNA"/>
</dbReference>
<feature type="region of interest" description="Disordered" evidence="1">
    <location>
        <begin position="1"/>
        <end position="58"/>
    </location>
</feature>
<reference evidence="2" key="1">
    <citation type="submission" date="2023-04" db="EMBL/GenBank/DDBJ databases">
        <title>Phytophthora fragariaefolia NBRC 109709.</title>
        <authorList>
            <person name="Ichikawa N."/>
            <person name="Sato H."/>
            <person name="Tonouchi N."/>
        </authorList>
    </citation>
    <scope>NUCLEOTIDE SEQUENCE</scope>
    <source>
        <strain evidence="2">NBRC 109709</strain>
    </source>
</reference>
<evidence type="ECO:0000256" key="1">
    <source>
        <dbReference type="SAM" id="MobiDB-lite"/>
    </source>
</evidence>
<sequence>MKVAKGSSARPVSFDESARGISEAKDEEVNEYEVSEADGYVFSDDPDASDEARVSAEHRGAPRRFIRNLTAEFDELAKPALARDDSGSETEVSDKKTTDKTVIRKLPGHRPPMSSSTPAANRVVDRILDQMLGSSAWIRQLTPKAVRQAF</sequence>
<proteinExistence type="predicted"/>
<comment type="caution">
    <text evidence="2">The sequence shown here is derived from an EMBL/GenBank/DDBJ whole genome shotgun (WGS) entry which is preliminary data.</text>
</comment>
<organism evidence="2 3">
    <name type="scientific">Phytophthora fragariaefolia</name>
    <dbReference type="NCBI Taxonomy" id="1490495"/>
    <lineage>
        <taxon>Eukaryota</taxon>
        <taxon>Sar</taxon>
        <taxon>Stramenopiles</taxon>
        <taxon>Oomycota</taxon>
        <taxon>Peronosporomycetes</taxon>
        <taxon>Peronosporales</taxon>
        <taxon>Peronosporaceae</taxon>
        <taxon>Phytophthora</taxon>
    </lineage>
</organism>
<evidence type="ECO:0000313" key="2">
    <source>
        <dbReference type="EMBL" id="GMF46066.1"/>
    </source>
</evidence>
<dbReference type="OrthoDB" id="141058at2759"/>